<dbReference type="EMBL" id="CP093346">
    <property type="protein sequence ID" value="WOG97862.1"/>
    <property type="molecule type" value="Genomic_DNA"/>
</dbReference>
<sequence length="213" mass="23437">MYACKLMFLSLLLSILVLDRVAAAPPPPCKRLECPTYTIIDSGPDDSYEIRNYTDIVLVTTSPNQNLDFVKATKTLFRQLLAYILGKNDKGERIAMAAPVVTQVSPSGSAQSYAVSFYIPKKNQAEPPAADGLTIQRIPSTYAAVKQFPGFVSDDNVVEATNDLIKSLTGTKYMDAINKAHGGDPAHSYFVGQYNSPFELIGRTNEIWLTFQM</sequence>
<comment type="similarity">
    <text evidence="1">Belongs to the HEBP family.</text>
</comment>
<dbReference type="PANTHER" id="PTHR11220">
    <property type="entry name" value="HEME-BINDING PROTEIN-RELATED"/>
    <property type="match status" value="1"/>
</dbReference>
<dbReference type="PANTHER" id="PTHR11220:SF25">
    <property type="entry name" value="F3F9.4"/>
    <property type="match status" value="1"/>
</dbReference>
<reference evidence="2" key="1">
    <citation type="journal article" date="2016" name="Nat. Genet.">
        <title>A high-quality carrot genome assembly provides new insights into carotenoid accumulation and asterid genome evolution.</title>
        <authorList>
            <person name="Iorizzo M."/>
            <person name="Ellison S."/>
            <person name="Senalik D."/>
            <person name="Zeng P."/>
            <person name="Satapoomin P."/>
            <person name="Huang J."/>
            <person name="Bowman M."/>
            <person name="Iovene M."/>
            <person name="Sanseverino W."/>
            <person name="Cavagnaro P."/>
            <person name="Yildiz M."/>
            <person name="Macko-Podgorni A."/>
            <person name="Moranska E."/>
            <person name="Grzebelus E."/>
            <person name="Grzebelus D."/>
            <person name="Ashrafi H."/>
            <person name="Zheng Z."/>
            <person name="Cheng S."/>
            <person name="Spooner D."/>
            <person name="Van Deynze A."/>
            <person name="Simon P."/>
        </authorList>
    </citation>
    <scope>NUCLEOTIDE SEQUENCE</scope>
    <source>
        <tissue evidence="2">Leaf</tissue>
    </source>
</reference>
<name>A0A165Y6L3_DAUCS</name>
<gene>
    <name evidence="2" type="ORF">DCAR_0417203</name>
</gene>
<proteinExistence type="inferred from homology"/>
<evidence type="ECO:0000256" key="1">
    <source>
        <dbReference type="ARBA" id="ARBA00009817"/>
    </source>
</evidence>
<dbReference type="Gramene" id="KZM98849">
    <property type="protein sequence ID" value="KZM98849"/>
    <property type="gene ID" value="DCAR_013789"/>
</dbReference>
<evidence type="ECO:0000313" key="3">
    <source>
        <dbReference type="Proteomes" id="UP000077755"/>
    </source>
</evidence>
<dbReference type="SUPFAM" id="SSF55136">
    <property type="entry name" value="Probable bacterial effector-binding domain"/>
    <property type="match status" value="1"/>
</dbReference>
<dbReference type="AlphaFoldDB" id="A0A165Y6L3"/>
<dbReference type="Gene3D" id="3.20.80.10">
    <property type="entry name" value="Regulatory factor, effector binding domain"/>
    <property type="match status" value="1"/>
</dbReference>
<dbReference type="FunFam" id="3.20.80.10:FF:000002">
    <property type="entry name" value="Heme-binding protein 2"/>
    <property type="match status" value="1"/>
</dbReference>
<dbReference type="InterPro" id="IPR011256">
    <property type="entry name" value="Reg_factor_effector_dom_sf"/>
</dbReference>
<dbReference type="Pfam" id="PF04832">
    <property type="entry name" value="SOUL"/>
    <property type="match status" value="1"/>
</dbReference>
<dbReference type="Proteomes" id="UP000077755">
    <property type="component" value="Chromosome 4"/>
</dbReference>
<dbReference type="OMA" id="EPCMWAV"/>
<protein>
    <submittedName>
        <fullName evidence="2">Uncharacterized protein</fullName>
    </submittedName>
</protein>
<accession>A0A165Y6L3</accession>
<dbReference type="InterPro" id="IPR006917">
    <property type="entry name" value="SOUL_heme-bd"/>
</dbReference>
<keyword evidence="3" id="KW-1185">Reference proteome</keyword>
<dbReference type="OrthoDB" id="6424451at2759"/>
<reference evidence="2" key="2">
    <citation type="submission" date="2022-03" db="EMBL/GenBank/DDBJ databases">
        <title>Draft title - Genomic analysis of global carrot germplasm unveils the trajectory of domestication and the origin of high carotenoid orange carrot.</title>
        <authorList>
            <person name="Iorizzo M."/>
            <person name="Ellison S."/>
            <person name="Senalik D."/>
            <person name="Macko-Podgorni A."/>
            <person name="Grzebelus D."/>
            <person name="Bostan H."/>
            <person name="Rolling W."/>
            <person name="Curaba J."/>
            <person name="Simon P."/>
        </authorList>
    </citation>
    <scope>NUCLEOTIDE SEQUENCE</scope>
    <source>
        <tissue evidence="2">Leaf</tissue>
    </source>
</reference>
<dbReference type="KEGG" id="dcr:108219188"/>
<evidence type="ECO:0000313" key="2">
    <source>
        <dbReference type="EMBL" id="WOG97862.1"/>
    </source>
</evidence>
<organism evidence="2 3">
    <name type="scientific">Daucus carota subsp. sativus</name>
    <name type="common">Carrot</name>
    <dbReference type="NCBI Taxonomy" id="79200"/>
    <lineage>
        <taxon>Eukaryota</taxon>
        <taxon>Viridiplantae</taxon>
        <taxon>Streptophyta</taxon>
        <taxon>Embryophyta</taxon>
        <taxon>Tracheophyta</taxon>
        <taxon>Spermatophyta</taxon>
        <taxon>Magnoliopsida</taxon>
        <taxon>eudicotyledons</taxon>
        <taxon>Gunneridae</taxon>
        <taxon>Pentapetalae</taxon>
        <taxon>asterids</taxon>
        <taxon>campanulids</taxon>
        <taxon>Apiales</taxon>
        <taxon>Apiaceae</taxon>
        <taxon>Apioideae</taxon>
        <taxon>Scandiceae</taxon>
        <taxon>Daucinae</taxon>
        <taxon>Daucus</taxon>
        <taxon>Daucus sect. Daucus</taxon>
    </lineage>
</organism>